<reference evidence="2" key="1">
    <citation type="submission" date="2021-02" db="EMBL/GenBank/DDBJ databases">
        <authorList>
            <person name="Nowell W R."/>
        </authorList>
    </citation>
    <scope>NUCLEOTIDE SEQUENCE</scope>
    <source>
        <strain evidence="2">Ploen Becks lab</strain>
    </source>
</reference>
<dbReference type="EMBL" id="CAJNOC010000895">
    <property type="protein sequence ID" value="CAF0814499.1"/>
    <property type="molecule type" value="Genomic_DNA"/>
</dbReference>
<comment type="caution">
    <text evidence="2">The sequence shown here is derived from an EMBL/GenBank/DDBJ whole genome shotgun (WGS) entry which is preliminary data.</text>
</comment>
<feature type="chain" id="PRO_5032568936" evidence="1">
    <location>
        <begin position="23"/>
        <end position="732"/>
    </location>
</feature>
<sequence length="732" mass="83009">MVRVRILFVLVILSLSFNFLKAKRERLSKKKLEYDDKKDLYQLFFKTLNYLNREHLSVLDKLINLGVLSIDIREPIEILRQIPDNQLFPFPKDVFIPTKVLNSISWIRETMNKQEMQIILKLFKHASLANTVLGTIDGLKEIDNNQFDLISYQLQLKPSVTNVIDLVINFKEFTHYQKEKLNSLVLLKMLPEFVSKKLNVLEGISQKDIKAIIKDFNLKEIFINKSKYSTILTVITSTSLSTFKLDDETSALSTVDLTTNLQESTTTSSVFFTEPLTESKSSKFILQKGNSVKDNSNLQNETRIDEFLSYNSSISNKASDSVNGLSFEPEISSTKSVNPNIQESVYKKDTEFSFSQSNFSTTENFINSENHTQSIKDSIENSTNHELIYTENSTTQSIFTDLYAEISKNTPQKLRLDLTTSQAESSSDNVEMINKSLLNENIFFTESTDLIKSTTMNTIEKANFDLLFTIPTDSSARRSTSEKENKEFFTEDLNRKSDITSLGTESMQLSKVPSSELNTEIKISDILTFPSIPLNKISISDADIQLHQNQSEIKNSFFDDSSIQQNSSGNFVYNKSAINIDINSKEDRVDISAFNKSNLADPINDFNQKTTATTTYTEINTDLITSINSTFEDAQFSKKLEGLIGEQNIKTTLASTDTSAKIMNFTLDVNSEASREPKSNSYQTSKLDLETFTNEVIGSTETYLERKTGTNPIKLIEVIIENTTNLPNLIKK</sequence>
<proteinExistence type="predicted"/>
<dbReference type="AlphaFoldDB" id="A0A813TLZ2"/>
<keyword evidence="1" id="KW-0732">Signal</keyword>
<evidence type="ECO:0000313" key="3">
    <source>
        <dbReference type="Proteomes" id="UP000663879"/>
    </source>
</evidence>
<protein>
    <submittedName>
        <fullName evidence="2">Uncharacterized protein</fullName>
    </submittedName>
</protein>
<organism evidence="2 3">
    <name type="scientific">Brachionus calyciflorus</name>
    <dbReference type="NCBI Taxonomy" id="104777"/>
    <lineage>
        <taxon>Eukaryota</taxon>
        <taxon>Metazoa</taxon>
        <taxon>Spiralia</taxon>
        <taxon>Gnathifera</taxon>
        <taxon>Rotifera</taxon>
        <taxon>Eurotatoria</taxon>
        <taxon>Monogononta</taxon>
        <taxon>Pseudotrocha</taxon>
        <taxon>Ploima</taxon>
        <taxon>Brachionidae</taxon>
        <taxon>Brachionus</taxon>
    </lineage>
</organism>
<evidence type="ECO:0000313" key="2">
    <source>
        <dbReference type="EMBL" id="CAF0814499.1"/>
    </source>
</evidence>
<dbReference type="OrthoDB" id="10687551at2759"/>
<feature type="signal peptide" evidence="1">
    <location>
        <begin position="1"/>
        <end position="22"/>
    </location>
</feature>
<name>A0A813TLZ2_9BILA</name>
<keyword evidence="3" id="KW-1185">Reference proteome</keyword>
<gene>
    <name evidence="2" type="ORF">OXX778_LOCUS7147</name>
</gene>
<evidence type="ECO:0000256" key="1">
    <source>
        <dbReference type="SAM" id="SignalP"/>
    </source>
</evidence>
<dbReference type="Proteomes" id="UP000663879">
    <property type="component" value="Unassembled WGS sequence"/>
</dbReference>
<accession>A0A813TLZ2</accession>